<dbReference type="PROSITE" id="PS50011">
    <property type="entry name" value="PROTEIN_KINASE_DOM"/>
    <property type="match status" value="3"/>
</dbReference>
<keyword evidence="2" id="KW-0472">Membrane</keyword>
<dbReference type="InterPro" id="IPR050823">
    <property type="entry name" value="Plant_Ser_Thr_Prot_Kinase"/>
</dbReference>
<dbReference type="InterPro" id="IPR001878">
    <property type="entry name" value="Znf_CCHC"/>
</dbReference>
<dbReference type="SMART" id="SM00220">
    <property type="entry name" value="S_TKc"/>
    <property type="match status" value="2"/>
</dbReference>
<dbReference type="InterPro" id="IPR008271">
    <property type="entry name" value="Ser/Thr_kinase_AS"/>
</dbReference>
<keyword evidence="8 10" id="KW-0067">ATP-binding</keyword>
<evidence type="ECO:0000256" key="7">
    <source>
        <dbReference type="ARBA" id="ARBA00022777"/>
    </source>
</evidence>
<dbReference type="CDD" id="cd14066">
    <property type="entry name" value="STKc_IRAK"/>
    <property type="match status" value="1"/>
</dbReference>
<name>A0A2U1MFK9_ARTAN</name>
<dbReference type="GO" id="GO:0005524">
    <property type="term" value="F:ATP binding"/>
    <property type="evidence" value="ECO:0007669"/>
    <property type="project" value="UniProtKB-UniRule"/>
</dbReference>
<evidence type="ECO:0000256" key="3">
    <source>
        <dbReference type="ARBA" id="ARBA00022527"/>
    </source>
</evidence>
<feature type="domain" description="Protein kinase" evidence="12">
    <location>
        <begin position="1760"/>
        <end position="2043"/>
    </location>
</feature>
<dbReference type="Gene3D" id="3.10.10.10">
    <property type="entry name" value="HIV Type 1 Reverse Transcriptase, subunit A, domain 1"/>
    <property type="match status" value="1"/>
</dbReference>
<keyword evidence="9" id="KW-0479">Metal-binding</keyword>
<dbReference type="PROSITE" id="PS00107">
    <property type="entry name" value="PROTEIN_KINASE_ATP"/>
    <property type="match status" value="3"/>
</dbReference>
<feature type="compositionally biased region" description="Basic residues" evidence="11">
    <location>
        <begin position="1669"/>
        <end position="1680"/>
    </location>
</feature>
<dbReference type="GO" id="GO:0015074">
    <property type="term" value="P:DNA integration"/>
    <property type="evidence" value="ECO:0007669"/>
    <property type="project" value="InterPro"/>
</dbReference>
<dbReference type="Proteomes" id="UP000245207">
    <property type="component" value="Unassembled WGS sequence"/>
</dbReference>
<evidence type="ECO:0000256" key="9">
    <source>
        <dbReference type="PROSITE-ProRule" id="PRU00047"/>
    </source>
</evidence>
<dbReference type="GO" id="GO:0004190">
    <property type="term" value="F:aspartic-type endopeptidase activity"/>
    <property type="evidence" value="ECO:0007669"/>
    <property type="project" value="UniProtKB-KW"/>
</dbReference>
<feature type="domain" description="Protein kinase" evidence="12">
    <location>
        <begin position="2462"/>
        <end position="2669"/>
    </location>
</feature>
<dbReference type="InterPro" id="IPR043128">
    <property type="entry name" value="Rev_trsase/Diguanyl_cyclase"/>
</dbReference>
<evidence type="ECO:0000313" key="16">
    <source>
        <dbReference type="Proteomes" id="UP000245207"/>
    </source>
</evidence>
<dbReference type="InterPro" id="IPR017441">
    <property type="entry name" value="Protein_kinase_ATP_BS"/>
</dbReference>
<protein>
    <submittedName>
        <fullName evidence="15">Zinc finger, CCHC-type</fullName>
    </submittedName>
</protein>
<feature type="compositionally biased region" description="Low complexity" evidence="11">
    <location>
        <begin position="243"/>
        <end position="259"/>
    </location>
</feature>
<dbReference type="SUPFAM" id="SSF57756">
    <property type="entry name" value="Retrovirus zinc finger-like domains"/>
    <property type="match status" value="1"/>
</dbReference>
<evidence type="ECO:0000256" key="11">
    <source>
        <dbReference type="SAM" id="MobiDB-lite"/>
    </source>
</evidence>
<keyword evidence="9" id="KW-0862">Zinc</keyword>
<feature type="domain" description="CCHC-type" evidence="13">
    <location>
        <begin position="275"/>
        <end position="290"/>
    </location>
</feature>
<dbReference type="InterPro" id="IPR036397">
    <property type="entry name" value="RNaseH_sf"/>
</dbReference>
<keyword evidence="6" id="KW-0645">Protease</keyword>
<feature type="compositionally biased region" description="Polar residues" evidence="11">
    <location>
        <begin position="839"/>
        <end position="859"/>
    </location>
</feature>
<accession>A0A2U1MFK9</accession>
<feature type="domain" description="Protein kinase" evidence="12">
    <location>
        <begin position="2145"/>
        <end position="2413"/>
    </location>
</feature>
<dbReference type="InterPro" id="IPR001245">
    <property type="entry name" value="Ser-Thr/Tyr_kinase_cat_dom"/>
</dbReference>
<dbReference type="InterPro" id="IPR054722">
    <property type="entry name" value="PolX-like_BBD"/>
</dbReference>
<dbReference type="FunFam" id="3.30.200.20:FF:000039">
    <property type="entry name" value="receptor-like protein kinase FERONIA"/>
    <property type="match status" value="1"/>
</dbReference>
<keyword evidence="5 10" id="KW-0547">Nucleotide-binding</keyword>
<dbReference type="PANTHER" id="PTHR45621">
    <property type="entry name" value="OS01G0588500 PROTEIN-RELATED"/>
    <property type="match status" value="1"/>
</dbReference>
<dbReference type="GO" id="GO:0005886">
    <property type="term" value="C:plasma membrane"/>
    <property type="evidence" value="ECO:0007669"/>
    <property type="project" value="UniProtKB-SubCell"/>
</dbReference>
<dbReference type="Gene3D" id="4.10.60.10">
    <property type="entry name" value="Zinc finger, CCHC-type"/>
    <property type="match status" value="1"/>
</dbReference>
<evidence type="ECO:0000313" key="15">
    <source>
        <dbReference type="EMBL" id="PWA60024.1"/>
    </source>
</evidence>
<dbReference type="InterPro" id="IPR057670">
    <property type="entry name" value="SH3_retrovirus"/>
</dbReference>
<feature type="region of interest" description="Disordered" evidence="11">
    <location>
        <begin position="2418"/>
        <end position="2450"/>
    </location>
</feature>
<sequence length="2669" mass="300343">MVGETSQPHPIEHSKTALQCPMLTSTNYNIWAIRVKAVFRVHGILDALEPKEGTQVVDKQDHMAVALLFQAIPEELVFQVSKFNTAKEIWEALKTRYVGVDRVREARLQTLETEFESLKMKVNESVDDFAARMGKIVTEVNSLGTFYEDKKLVKKLLASVPDRYVAIVASIEQFADLNTMSFQEAIGRLKAFEGRMKGVDTTSEDQGKLMFGRAERYDKKGRGRNSSSGNGKGRNFSSQNKSNGSGQANNHNRNNSGSNTEQKKNKSRDLSKIQCFRCDEYGHFASNCPERREQKNKHVANLLKTEDDDDPTLFMMKSVQEVVFLNEEKIIPNQLNTKPNEEDTWYLDNGASNHMTGIREYFSELNENISGRVKFGDNSYIEIKGKGSIIIQGKTGEQRLITGVYYLPELKSNIISLGQATEGGCDIRMKGNLLTMRDSNGKLLMKVPRTSNRLYKIKLQVGSPVCLKAKMEDDAWLWHARMGHINFETMELMARKGMVEKLPIIHQENKLCESCLVGKQTKKAFPKAAKFKATHPLQLIHADLCGPISPPSIAGNRYIFVLIDDFSRFMWTFTLKEKGEAFEYFKKFKALVEKKSGKKIITLRTDRGGEFTSKEFTNFCENEGITRHLTTPYTPQQNGVVERRNRTLMGMTRSILKARDVPNYMWAEGVRHATFLINRVSTRALVNQTPYEAFKGKKPNLEGLRVFGCVAYATGTRPYLQKLDDRSTRLIYIGNEPGTKGFRLFNPRAKKIVVCRDAEFNEELGWKYVAGSETHELNPGMFIIEWHGSIDTGCGFVNPGMTDEVEAEDLEAENQHDADENQPVNTEQEDQIEAGNDPNPVTETQSIVRRSSRVSTKPTRFNDFIMGSSSRTSVANEDQNLLLIEDDEPRTFQEAKVSSKWMGAMDQEIESIEKNDSWELVEAPVNVNPIGLKWVYKIKRNPDGSINKFKARLVAKGYAQKEGIDYDEVFAPVARIETVRLLISLAAKEAWELHHLDVKSAFLHGELKEQVFVTQPEGFVKKGEERKIYKLKKALYGLKQAPRAWNTKLDRELKQMSFKRCQHEQAVYVKKTNKSILIIAVYVDDLLVTGSKLGEIGEFKRQMQERFDMSDLGKLSYYLGIEVKQEDSSISISQESYAKKILKDAGMHEANPTQCPLEPGMKLSMDKEGKPVDATLFRRRVGCLRYLLHTRPDLSFSVGLVSRYMQEPKESHMAAVKQILRYIQGTLNFGVRYNQEKTKELVGFSDSSYAMDQDDGRSTTGHVFYLGKSPITWCSQKQNTVALSSCEAEFMAATSAACQGIWLRGLLSEITGMEEEVVVLFVDNKSAIALMKNPVFHGRSKHINTRYHFIRECVERGQVQVEFVRGDLQRADILTKALARIKFKEMQELLGVEDLFISSQKLGGIKETETGVFKGQVCTSDLLRFVANSLCVVRMSSDIKRLGQNNGNKKRGKMMEKPVTTVAEIGCPSGVVVSVSQQVLPPSYESISPTLKEFTYSELRTATRNFRKDKVLGEGGFGRVYKGWLNSATYEPQRVSDQIAVAIKQSKPESLQGQLYVKSDVYGFGSVMLEIITGLRTLDRNLLALNQNLVDWARPFLGDKKRLHRIMDPRLDQDYPLKGASKFAELILHCLESEPKNRPSMEEVVSVLQVINEIKMTPRQIKTNTSHSSNRRHQNHHRFPFGTKHNRGAWSTSSWLSVIFTVLDILVYYLQKQHDENDDVQKTSSLLYQQSAHKGSSSSLPGKQCRRFSLAEIKLATNDFDDAFVIGKGGFGKVYKGTIDFGGSIEVAIKRLNLKSNQGVAEFQAEIEMLSKFRHSHIVSLLGYCQEEMILVYEYMPNGSLEDHLHKKRANDSKSSALTWVQRVNICIGAARGLDYLHAGTGVQSRVIHRDVKSSNVLLDNNLAAKISDFGLSRTSPAYQLGTTDVYTDQIKGTFGYMDAEYFSTRRVTRKSDVYAFGVVLLEVLCGRPALDFTLDEQQHSLAMWAKQCIKEGNVDQIIDPCLRGQVEGKCLKEFGQIAYECVLNSSKDRPTMTKVLARLEFVLAWTLQSVQSASKQKRIRRSMIIEKAWSLFLTKSPKCMSPDKKKHGQSIVNKRKAFMMTDGGDHSHGVAVACQQVVPPRQQTKIAILKMFTLSELQAATKNFRQEMFLGEGGYGKVFKGWLDGVTFVPRKAGEGIAVAIKKSSPNRAQGLNEWQAEVKFLGTFNHPNVIKLFGYCWENKNYLLVYEYMQKGSLDMLLFGESAEPLPWETRIKIAMGAAQGLAFLHTTENNDFNAKLSDFGLAKSGPVNGESHLSTDIAGTYGYMAPEYVATGRLYFKSDVYSFGVVMLEIITGLRASEYSQNGVKQNLVEWAKPFLTNIKRLQVIMDPRLNQDYPSKGASKTAELILSCLESKPKKRPSMEEVVLSLQGINAIKMKQSQSKSKANTRESTSGCNQQRASNSNHQSHHCSYKARGATSNFRPSAALGVSDGESVYKGWVDGSSYTPSICGVGIAVAIKISSTDNAQSLREWQAEVNWGKLRHPNLVNLLGYCSEYKMLCLVYENIPKKLGKHSYLFSKTIGQPLSWVRAMKIAIGTANGLVFLHNAENAPDYEAQIYFGSASLNRAHRALLAVMSDAVTNRYTPPEYVATGNWYNVYAFGVMMLDMIAGSQFLHNYPCSSPESNGVG</sequence>
<dbReference type="Pfam" id="PF25597">
    <property type="entry name" value="SH3_retrovirus"/>
    <property type="match status" value="1"/>
</dbReference>
<feature type="compositionally biased region" description="Polar residues" evidence="11">
    <location>
        <begin position="2419"/>
        <end position="2446"/>
    </location>
</feature>
<reference evidence="15 16" key="1">
    <citation type="journal article" date="2018" name="Mol. Plant">
        <title>The genome of Artemisia annua provides insight into the evolution of Asteraceae family and artemisinin biosynthesis.</title>
        <authorList>
            <person name="Shen Q."/>
            <person name="Zhang L."/>
            <person name="Liao Z."/>
            <person name="Wang S."/>
            <person name="Yan T."/>
            <person name="Shi P."/>
            <person name="Liu M."/>
            <person name="Fu X."/>
            <person name="Pan Q."/>
            <person name="Wang Y."/>
            <person name="Lv Z."/>
            <person name="Lu X."/>
            <person name="Zhang F."/>
            <person name="Jiang W."/>
            <person name="Ma Y."/>
            <person name="Chen M."/>
            <person name="Hao X."/>
            <person name="Li L."/>
            <person name="Tang Y."/>
            <person name="Lv G."/>
            <person name="Zhou Y."/>
            <person name="Sun X."/>
            <person name="Brodelius P.E."/>
            <person name="Rose J.K.C."/>
            <person name="Tang K."/>
        </authorList>
    </citation>
    <scope>NUCLEOTIDE SEQUENCE [LARGE SCALE GENOMIC DNA]</scope>
    <source>
        <strain evidence="16">cv. Huhao1</strain>
        <tissue evidence="15">Leaf</tissue>
    </source>
</reference>
<dbReference type="PROSITE" id="PS50158">
    <property type="entry name" value="ZF_CCHC"/>
    <property type="match status" value="1"/>
</dbReference>
<evidence type="ECO:0000256" key="5">
    <source>
        <dbReference type="ARBA" id="ARBA00022741"/>
    </source>
</evidence>
<keyword evidence="16" id="KW-1185">Reference proteome</keyword>
<comment type="subcellular location">
    <subcellularLocation>
        <location evidence="1">Cell membrane</location>
    </subcellularLocation>
</comment>
<proteinExistence type="predicted"/>
<dbReference type="CDD" id="cd09272">
    <property type="entry name" value="RNase_HI_RT_Ty1"/>
    <property type="match status" value="1"/>
</dbReference>
<evidence type="ECO:0000256" key="6">
    <source>
        <dbReference type="ARBA" id="ARBA00022750"/>
    </source>
</evidence>
<dbReference type="InterPro" id="IPR011009">
    <property type="entry name" value="Kinase-like_dom_sf"/>
</dbReference>
<keyword evidence="3" id="KW-0723">Serine/threonine-protein kinase</keyword>
<feature type="compositionally biased region" description="Low complexity" evidence="11">
    <location>
        <begin position="224"/>
        <end position="235"/>
    </location>
</feature>
<dbReference type="EMBL" id="PKPP01005466">
    <property type="protein sequence ID" value="PWA60024.1"/>
    <property type="molecule type" value="Genomic_DNA"/>
</dbReference>
<feature type="binding site" evidence="10">
    <location>
        <position position="1790"/>
    </location>
    <ligand>
        <name>ATP</name>
        <dbReference type="ChEBI" id="CHEBI:30616"/>
    </ligand>
</feature>
<feature type="domain" description="Integrase catalytic" evidence="14">
    <location>
        <begin position="532"/>
        <end position="698"/>
    </location>
</feature>
<dbReference type="GO" id="GO:0008270">
    <property type="term" value="F:zinc ion binding"/>
    <property type="evidence" value="ECO:0007669"/>
    <property type="project" value="UniProtKB-KW"/>
</dbReference>
<dbReference type="Pfam" id="PF14223">
    <property type="entry name" value="Retrotran_gag_2"/>
    <property type="match status" value="1"/>
</dbReference>
<dbReference type="InterPro" id="IPR000719">
    <property type="entry name" value="Prot_kinase_dom"/>
</dbReference>
<dbReference type="SUPFAM" id="SSF56672">
    <property type="entry name" value="DNA/RNA polymerases"/>
    <property type="match status" value="1"/>
</dbReference>
<dbReference type="Pfam" id="PF13976">
    <property type="entry name" value="gag_pre-integrs"/>
    <property type="match status" value="1"/>
</dbReference>
<dbReference type="SMART" id="SM00343">
    <property type="entry name" value="ZnF_C2HC"/>
    <property type="match status" value="1"/>
</dbReference>
<dbReference type="Gene3D" id="3.30.70.270">
    <property type="match status" value="1"/>
</dbReference>
<dbReference type="SUPFAM" id="SSF56112">
    <property type="entry name" value="Protein kinase-like (PK-like)"/>
    <property type="match status" value="5"/>
</dbReference>
<keyword evidence="2" id="KW-1003">Cell membrane</keyword>
<dbReference type="Pfam" id="PF00098">
    <property type="entry name" value="zf-CCHC"/>
    <property type="match status" value="1"/>
</dbReference>
<comment type="caution">
    <text evidence="15">The sequence shown here is derived from an EMBL/GenBank/DDBJ whole genome shotgun (WGS) entry which is preliminary data.</text>
</comment>
<feature type="region of interest" description="Disordered" evidence="11">
    <location>
        <begin position="202"/>
        <end position="269"/>
    </location>
</feature>
<dbReference type="InterPro" id="IPR025724">
    <property type="entry name" value="GAG-pre-integrase_dom"/>
</dbReference>
<evidence type="ECO:0000259" key="12">
    <source>
        <dbReference type="PROSITE" id="PS50011"/>
    </source>
</evidence>
<feature type="binding site" evidence="10">
    <location>
        <position position="2184"/>
    </location>
    <ligand>
        <name>ATP</name>
        <dbReference type="ChEBI" id="CHEBI:30616"/>
    </ligand>
</feature>
<dbReference type="Pfam" id="PF22936">
    <property type="entry name" value="Pol_BBD"/>
    <property type="match status" value="1"/>
</dbReference>
<dbReference type="SUPFAM" id="SSF53098">
    <property type="entry name" value="Ribonuclease H-like"/>
    <property type="match status" value="1"/>
</dbReference>
<organism evidence="15 16">
    <name type="scientific">Artemisia annua</name>
    <name type="common">Sweet wormwood</name>
    <dbReference type="NCBI Taxonomy" id="35608"/>
    <lineage>
        <taxon>Eukaryota</taxon>
        <taxon>Viridiplantae</taxon>
        <taxon>Streptophyta</taxon>
        <taxon>Embryophyta</taxon>
        <taxon>Tracheophyta</taxon>
        <taxon>Spermatophyta</taxon>
        <taxon>Magnoliopsida</taxon>
        <taxon>eudicotyledons</taxon>
        <taxon>Gunneridae</taxon>
        <taxon>Pentapetalae</taxon>
        <taxon>asterids</taxon>
        <taxon>campanulids</taxon>
        <taxon>Asterales</taxon>
        <taxon>Asteraceae</taxon>
        <taxon>Asteroideae</taxon>
        <taxon>Anthemideae</taxon>
        <taxon>Artemisiinae</taxon>
        <taxon>Artemisia</taxon>
    </lineage>
</organism>
<dbReference type="Pfam" id="PF07714">
    <property type="entry name" value="PK_Tyr_Ser-Thr"/>
    <property type="match status" value="3"/>
</dbReference>
<evidence type="ECO:0000259" key="13">
    <source>
        <dbReference type="PROSITE" id="PS50158"/>
    </source>
</evidence>
<evidence type="ECO:0000256" key="1">
    <source>
        <dbReference type="ARBA" id="ARBA00004236"/>
    </source>
</evidence>
<evidence type="ECO:0000256" key="10">
    <source>
        <dbReference type="PROSITE-ProRule" id="PRU10141"/>
    </source>
</evidence>
<dbReference type="PROSITE" id="PS50994">
    <property type="entry name" value="INTEGRASE"/>
    <property type="match status" value="1"/>
</dbReference>
<keyword evidence="6" id="KW-0064">Aspartyl protease</keyword>
<evidence type="ECO:0000256" key="4">
    <source>
        <dbReference type="ARBA" id="ARBA00022679"/>
    </source>
</evidence>
<dbReference type="OrthoDB" id="1426048at2759"/>
<dbReference type="PROSITE" id="PS00108">
    <property type="entry name" value="PROTEIN_KINASE_ST"/>
    <property type="match status" value="1"/>
</dbReference>
<dbReference type="GO" id="GO:0004674">
    <property type="term" value="F:protein serine/threonine kinase activity"/>
    <property type="evidence" value="ECO:0007669"/>
    <property type="project" value="UniProtKB-KW"/>
</dbReference>
<evidence type="ECO:0000256" key="8">
    <source>
        <dbReference type="ARBA" id="ARBA00022840"/>
    </source>
</evidence>
<dbReference type="InterPro" id="IPR013103">
    <property type="entry name" value="RVT_2"/>
</dbReference>
<dbReference type="STRING" id="35608.A0A2U1MFK9"/>
<dbReference type="Gene3D" id="1.10.510.10">
    <property type="entry name" value="Transferase(Phosphotransferase) domain 1"/>
    <property type="match status" value="4"/>
</dbReference>
<dbReference type="GO" id="GO:0003676">
    <property type="term" value="F:nucleic acid binding"/>
    <property type="evidence" value="ECO:0007669"/>
    <property type="project" value="InterPro"/>
</dbReference>
<dbReference type="InterPro" id="IPR001584">
    <property type="entry name" value="Integrase_cat-core"/>
</dbReference>
<keyword evidence="7" id="KW-0418">Kinase</keyword>
<evidence type="ECO:0000256" key="2">
    <source>
        <dbReference type="ARBA" id="ARBA00022475"/>
    </source>
</evidence>
<evidence type="ECO:0000259" key="14">
    <source>
        <dbReference type="PROSITE" id="PS50994"/>
    </source>
</evidence>
<dbReference type="InterPro" id="IPR036875">
    <property type="entry name" value="Znf_CCHC_sf"/>
</dbReference>
<feature type="binding site" evidence="10">
    <location>
        <position position="1544"/>
    </location>
    <ligand>
        <name>ATP</name>
        <dbReference type="ChEBI" id="CHEBI:30616"/>
    </ligand>
</feature>
<keyword evidence="6" id="KW-0378">Hydrolase</keyword>
<dbReference type="Pfam" id="PF00665">
    <property type="entry name" value="rve"/>
    <property type="match status" value="1"/>
</dbReference>
<feature type="region of interest" description="Disordered" evidence="11">
    <location>
        <begin position="1661"/>
        <end position="1680"/>
    </location>
</feature>
<dbReference type="InterPro" id="IPR043502">
    <property type="entry name" value="DNA/RNA_pol_sf"/>
</dbReference>
<dbReference type="Gene3D" id="3.30.200.20">
    <property type="entry name" value="Phosphorylase Kinase, domain 1"/>
    <property type="match status" value="3"/>
</dbReference>
<dbReference type="Gene3D" id="3.30.420.10">
    <property type="entry name" value="Ribonuclease H-like superfamily/Ribonuclease H"/>
    <property type="match status" value="1"/>
</dbReference>
<dbReference type="InterPro" id="IPR012337">
    <property type="entry name" value="RNaseH-like_sf"/>
</dbReference>
<keyword evidence="9" id="KW-0863">Zinc-finger</keyword>
<feature type="region of interest" description="Disordered" evidence="11">
    <location>
        <begin position="810"/>
        <end position="865"/>
    </location>
</feature>
<dbReference type="Pfam" id="PF07727">
    <property type="entry name" value="RVT_2"/>
    <property type="match status" value="1"/>
</dbReference>
<keyword evidence="4" id="KW-0808">Transferase</keyword>
<gene>
    <name evidence="15" type="ORF">CTI12_AA386280</name>
</gene>
<dbReference type="FunFam" id="1.10.510.10:FF:000095">
    <property type="entry name" value="protein STRUBBELIG-RECEPTOR FAMILY 8"/>
    <property type="match status" value="1"/>
</dbReference>